<sequence>MAEGQEIGGPHAGKVSRDPKPLPIEEHNTTEVIKRLSAELGQGAKRHLSDHDSHNDDLVPEGDMADEPAQQLQAQIGQSTTTDPSEGKQNLHVTVQIPRQQLERTYYQYLTSYTYSTTHHSSIKEYVMSSITDINTYIQPSIQTTSQSCDSPFISVMHSYNNCFVYDKYRTQETGEEQT</sequence>
<organism evidence="2">
    <name type="scientific">Amphimedon queenslandica</name>
    <name type="common">Sponge</name>
    <dbReference type="NCBI Taxonomy" id="400682"/>
    <lineage>
        <taxon>Eukaryota</taxon>
        <taxon>Metazoa</taxon>
        <taxon>Porifera</taxon>
        <taxon>Demospongiae</taxon>
        <taxon>Heteroscleromorpha</taxon>
        <taxon>Haplosclerida</taxon>
        <taxon>Niphatidae</taxon>
        <taxon>Amphimedon</taxon>
    </lineage>
</organism>
<feature type="compositionally biased region" description="Basic and acidic residues" evidence="1">
    <location>
        <begin position="47"/>
        <end position="57"/>
    </location>
</feature>
<feature type="compositionally biased region" description="Basic and acidic residues" evidence="1">
    <location>
        <begin position="15"/>
        <end position="37"/>
    </location>
</feature>
<evidence type="ECO:0000256" key="1">
    <source>
        <dbReference type="SAM" id="MobiDB-lite"/>
    </source>
</evidence>
<feature type="compositionally biased region" description="Polar residues" evidence="1">
    <location>
        <begin position="70"/>
        <end position="89"/>
    </location>
</feature>
<protein>
    <submittedName>
        <fullName evidence="2">Uncharacterized protein</fullName>
    </submittedName>
</protein>
<feature type="region of interest" description="Disordered" evidence="1">
    <location>
        <begin position="1"/>
        <end position="89"/>
    </location>
</feature>
<name>A0A1X7UCY8_AMPQE</name>
<dbReference type="InParanoid" id="A0A1X7UCY8"/>
<evidence type="ECO:0000313" key="2">
    <source>
        <dbReference type="EnsemblMetazoa" id="Aqu2.1.25332_001"/>
    </source>
</evidence>
<dbReference type="EnsemblMetazoa" id="Aqu2.1.25332_001">
    <property type="protein sequence ID" value="Aqu2.1.25332_001"/>
    <property type="gene ID" value="Aqu2.1.25332"/>
</dbReference>
<accession>A0A1X7UCY8</accession>
<dbReference type="AlphaFoldDB" id="A0A1X7UCY8"/>
<feature type="compositionally biased region" description="Gly residues" evidence="1">
    <location>
        <begin position="1"/>
        <end position="11"/>
    </location>
</feature>
<reference evidence="2" key="1">
    <citation type="submission" date="2017-05" db="UniProtKB">
        <authorList>
            <consortium name="EnsemblMetazoa"/>
        </authorList>
    </citation>
    <scope>IDENTIFICATION</scope>
</reference>
<proteinExistence type="predicted"/>